<evidence type="ECO:0000259" key="1">
    <source>
        <dbReference type="Pfam" id="PF13470"/>
    </source>
</evidence>
<gene>
    <name evidence="2" type="ORF">OCGS_0817</name>
</gene>
<dbReference type="PATRIC" id="fig|1231392.3.peg.821"/>
<sequence>MYRPAWSARILEEWARATVRLGPGAEPVARAEIALLQAAWPGASFMADQDVMDRLSLPDPNDVHVLATAVAASADVIVTFNAHDFPRATLAAEGIERLSPDQFLLAFQRVVPNAVQEVVGRVHGKAERLSGEALPLRGLLKRTKLPKLAKALAA</sequence>
<reference evidence="2 3" key="1">
    <citation type="journal article" date="2012" name="J. Bacteriol.">
        <title>Draft Genome Sequence of Oceaniovalibus guishaninsula JLT2003T.</title>
        <authorList>
            <person name="Tang K."/>
            <person name="Liu K."/>
            <person name="Jiao N."/>
        </authorList>
    </citation>
    <scope>NUCLEOTIDE SEQUENCE [LARGE SCALE GENOMIC DNA]</scope>
    <source>
        <strain evidence="2 3">JLT2003</strain>
    </source>
</reference>
<dbReference type="Proteomes" id="UP000006765">
    <property type="component" value="Unassembled WGS sequence"/>
</dbReference>
<organism evidence="2 3">
    <name type="scientific">Oceaniovalibus guishaninsula JLT2003</name>
    <dbReference type="NCBI Taxonomy" id="1231392"/>
    <lineage>
        <taxon>Bacteria</taxon>
        <taxon>Pseudomonadati</taxon>
        <taxon>Pseudomonadota</taxon>
        <taxon>Alphaproteobacteria</taxon>
        <taxon>Rhodobacterales</taxon>
        <taxon>Roseobacteraceae</taxon>
        <taxon>Oceaniovalibus</taxon>
    </lineage>
</organism>
<dbReference type="AlphaFoldDB" id="K2HF72"/>
<dbReference type="InterPro" id="IPR002716">
    <property type="entry name" value="PIN_dom"/>
</dbReference>
<protein>
    <recommendedName>
        <fullName evidence="1">PIN domain-containing protein</fullName>
    </recommendedName>
</protein>
<evidence type="ECO:0000313" key="2">
    <source>
        <dbReference type="EMBL" id="EKE45122.1"/>
    </source>
</evidence>
<proteinExistence type="predicted"/>
<evidence type="ECO:0000313" key="3">
    <source>
        <dbReference type="Proteomes" id="UP000006765"/>
    </source>
</evidence>
<feature type="domain" description="PIN" evidence="1">
    <location>
        <begin position="3"/>
        <end position="82"/>
    </location>
</feature>
<dbReference type="STRING" id="1231392.OCGS_0817"/>
<comment type="caution">
    <text evidence="2">The sequence shown here is derived from an EMBL/GenBank/DDBJ whole genome shotgun (WGS) entry which is preliminary data.</text>
</comment>
<dbReference type="Pfam" id="PF13470">
    <property type="entry name" value="PIN_3"/>
    <property type="match status" value="1"/>
</dbReference>
<name>K2HF72_9RHOB</name>
<dbReference type="EMBL" id="AMGO01000011">
    <property type="protein sequence ID" value="EKE45122.1"/>
    <property type="molecule type" value="Genomic_DNA"/>
</dbReference>
<dbReference type="NCBIfam" id="NF046100">
    <property type="entry name" value="RSP_2648_fam_PIN"/>
    <property type="match status" value="1"/>
</dbReference>
<keyword evidence="3" id="KW-1185">Reference proteome</keyword>
<accession>K2HF72</accession>
<dbReference type="eggNOG" id="COG1569">
    <property type="taxonomic scope" value="Bacteria"/>
</dbReference>